<proteinExistence type="predicted"/>
<dbReference type="AlphaFoldDB" id="A0A3P3W9Q6"/>
<name>A0A3P3W9Q6_9FLAO</name>
<keyword evidence="3" id="KW-1185">Reference proteome</keyword>
<evidence type="ECO:0008006" key="4">
    <source>
        <dbReference type="Google" id="ProtNLM"/>
    </source>
</evidence>
<reference evidence="2 3" key="1">
    <citation type="submission" date="2018-11" db="EMBL/GenBank/DDBJ databases">
        <title>Flavobacterium sp. nov., YIM 102600 draft genome.</title>
        <authorList>
            <person name="Li G."/>
            <person name="Jiang Y."/>
        </authorList>
    </citation>
    <scope>NUCLEOTIDE SEQUENCE [LARGE SCALE GENOMIC DNA]</scope>
    <source>
        <strain evidence="2 3">YIM 102600</strain>
    </source>
</reference>
<evidence type="ECO:0000313" key="2">
    <source>
        <dbReference type="EMBL" id="RRJ91740.1"/>
    </source>
</evidence>
<gene>
    <name evidence="2" type="ORF">EG849_07635</name>
</gene>
<dbReference type="Proteomes" id="UP000271937">
    <property type="component" value="Unassembled WGS sequence"/>
</dbReference>
<dbReference type="RefSeq" id="WP_148096057.1">
    <property type="nucleotide sequence ID" value="NZ_RQVR01000007.1"/>
</dbReference>
<comment type="caution">
    <text evidence="2">The sequence shown here is derived from an EMBL/GenBank/DDBJ whole genome shotgun (WGS) entry which is preliminary data.</text>
</comment>
<protein>
    <recommendedName>
        <fullName evidence="4">Lipoprotein</fullName>
    </recommendedName>
</protein>
<dbReference type="OrthoDB" id="1341798at2"/>
<feature type="signal peptide" evidence="1">
    <location>
        <begin position="1"/>
        <end position="21"/>
    </location>
</feature>
<feature type="chain" id="PRO_5018309266" description="Lipoprotein" evidence="1">
    <location>
        <begin position="22"/>
        <end position="297"/>
    </location>
</feature>
<dbReference type="EMBL" id="RQVR01000007">
    <property type="protein sequence ID" value="RRJ91740.1"/>
    <property type="molecule type" value="Genomic_DNA"/>
</dbReference>
<evidence type="ECO:0000256" key="1">
    <source>
        <dbReference type="SAM" id="SignalP"/>
    </source>
</evidence>
<sequence length="297" mass="34981">MKNKVHIMTLAILSSILLSFCMPKNSIQKYKISHLQEVTIEDGNKTIENYYAVFPQNNDTVMVYKTATDDVGRFEKKYQYTYENIKSNAITFVFQEDQQSVEKLKIAFEKNTLFINDDIYKVNDAYYNYLKQKVLTEKSILEIVYLAKEGLGDYAILLEPLNKNWNAVKSDKNFRLISIDIKNKNYQTDDQYFQQHVKYNYDKSGNFVKADSKNFKKVKNSESAKFVKYHISKNDERVSSEIELYQNKKTSLDSISVKWEQFSTSKEYSYIKYQSNLKTKSVDKRPKADKEIIESFK</sequence>
<accession>A0A3P3W9Q6</accession>
<keyword evidence="1" id="KW-0732">Signal</keyword>
<evidence type="ECO:0000313" key="3">
    <source>
        <dbReference type="Proteomes" id="UP000271937"/>
    </source>
</evidence>
<organism evidence="2 3">
    <name type="scientific">Flavobacterium macacae</name>
    <dbReference type="NCBI Taxonomy" id="2488993"/>
    <lineage>
        <taxon>Bacteria</taxon>
        <taxon>Pseudomonadati</taxon>
        <taxon>Bacteroidota</taxon>
        <taxon>Flavobacteriia</taxon>
        <taxon>Flavobacteriales</taxon>
        <taxon>Flavobacteriaceae</taxon>
        <taxon>Flavobacterium</taxon>
    </lineage>
</organism>